<name>A0ABQ1UJD3_9BACT</name>
<proteinExistence type="predicted"/>
<gene>
    <name evidence="2" type="ORF">GCM10011383_31810</name>
</gene>
<dbReference type="Pfam" id="PF00665">
    <property type="entry name" value="rve"/>
    <property type="match status" value="1"/>
</dbReference>
<keyword evidence="3" id="KW-1185">Reference proteome</keyword>
<evidence type="ECO:0000259" key="1">
    <source>
        <dbReference type="PROSITE" id="PS50994"/>
    </source>
</evidence>
<organism evidence="2 3">
    <name type="scientific">Hymenobacter cavernae</name>
    <dbReference type="NCBI Taxonomy" id="2044852"/>
    <lineage>
        <taxon>Bacteria</taxon>
        <taxon>Pseudomonadati</taxon>
        <taxon>Bacteroidota</taxon>
        <taxon>Cytophagia</taxon>
        <taxon>Cytophagales</taxon>
        <taxon>Hymenobacteraceae</taxon>
        <taxon>Hymenobacter</taxon>
    </lineage>
</organism>
<evidence type="ECO:0000313" key="3">
    <source>
        <dbReference type="Proteomes" id="UP000632273"/>
    </source>
</evidence>
<dbReference type="PANTHER" id="PTHR46889">
    <property type="entry name" value="TRANSPOSASE INSF FOR INSERTION SEQUENCE IS3B-RELATED"/>
    <property type="match status" value="1"/>
</dbReference>
<protein>
    <recommendedName>
        <fullName evidence="1">Integrase catalytic domain-containing protein</fullName>
    </recommendedName>
</protein>
<accession>A0ABQ1UJD3</accession>
<dbReference type="SUPFAM" id="SSF53098">
    <property type="entry name" value="Ribonuclease H-like"/>
    <property type="match status" value="1"/>
</dbReference>
<dbReference type="EMBL" id="BMHT01000005">
    <property type="protein sequence ID" value="GGF17979.1"/>
    <property type="molecule type" value="Genomic_DNA"/>
</dbReference>
<comment type="caution">
    <text evidence="2">The sequence shown here is derived from an EMBL/GenBank/DDBJ whole genome shotgun (WGS) entry which is preliminary data.</text>
</comment>
<dbReference type="PANTHER" id="PTHR46889:SF4">
    <property type="entry name" value="TRANSPOSASE INSO FOR INSERTION SEQUENCE ELEMENT IS911B-RELATED"/>
    <property type="match status" value="1"/>
</dbReference>
<dbReference type="PROSITE" id="PS50994">
    <property type="entry name" value="INTEGRASE"/>
    <property type="match status" value="1"/>
</dbReference>
<sequence>MGDITYLPLQNGDWAYLAAFQDVHTKYVVGWQVLSSMPEESVVTALRRALLSRKPAAGLIVHSDRGSQYCGNGYRPLLVRFPVR</sequence>
<reference evidence="3" key="1">
    <citation type="journal article" date="2019" name="Int. J. Syst. Evol. Microbiol.">
        <title>The Global Catalogue of Microorganisms (GCM) 10K type strain sequencing project: providing services to taxonomists for standard genome sequencing and annotation.</title>
        <authorList>
            <consortium name="The Broad Institute Genomics Platform"/>
            <consortium name="The Broad Institute Genome Sequencing Center for Infectious Disease"/>
            <person name="Wu L."/>
            <person name="Ma J."/>
        </authorList>
    </citation>
    <scope>NUCLEOTIDE SEQUENCE [LARGE SCALE GENOMIC DNA]</scope>
    <source>
        <strain evidence="3">CGMCC 1.15197</strain>
    </source>
</reference>
<evidence type="ECO:0000313" key="2">
    <source>
        <dbReference type="EMBL" id="GGF17979.1"/>
    </source>
</evidence>
<dbReference type="InterPro" id="IPR001584">
    <property type="entry name" value="Integrase_cat-core"/>
</dbReference>
<dbReference type="Proteomes" id="UP000632273">
    <property type="component" value="Unassembled WGS sequence"/>
</dbReference>
<dbReference type="InterPro" id="IPR050900">
    <property type="entry name" value="Transposase_IS3/IS150/IS904"/>
</dbReference>
<dbReference type="Gene3D" id="3.30.420.10">
    <property type="entry name" value="Ribonuclease H-like superfamily/Ribonuclease H"/>
    <property type="match status" value="1"/>
</dbReference>
<dbReference type="InterPro" id="IPR036397">
    <property type="entry name" value="RNaseH_sf"/>
</dbReference>
<dbReference type="InterPro" id="IPR012337">
    <property type="entry name" value="RNaseH-like_sf"/>
</dbReference>
<feature type="domain" description="Integrase catalytic" evidence="1">
    <location>
        <begin position="1"/>
        <end position="84"/>
    </location>
</feature>